<evidence type="ECO:0000256" key="2">
    <source>
        <dbReference type="ARBA" id="ARBA00023125"/>
    </source>
</evidence>
<dbReference type="GO" id="GO:0000976">
    <property type="term" value="F:transcription cis-regulatory region binding"/>
    <property type="evidence" value="ECO:0007669"/>
    <property type="project" value="TreeGrafter"/>
</dbReference>
<reference evidence="6" key="2">
    <citation type="submission" date="2021-04" db="EMBL/GenBank/DDBJ databases">
        <authorList>
            <person name="Gilroy R."/>
        </authorList>
    </citation>
    <scope>NUCLEOTIDE SEQUENCE</scope>
    <source>
        <strain evidence="6">ChiGjej4B4-7305</strain>
    </source>
</reference>
<dbReference type="SUPFAM" id="SSF46689">
    <property type="entry name" value="Homeodomain-like"/>
    <property type="match status" value="1"/>
</dbReference>
<dbReference type="InterPro" id="IPR041479">
    <property type="entry name" value="TetR_CgmR_C"/>
</dbReference>
<keyword evidence="1" id="KW-0805">Transcription regulation</keyword>
<dbReference type="PANTHER" id="PTHR30055">
    <property type="entry name" value="HTH-TYPE TRANSCRIPTIONAL REGULATOR RUTR"/>
    <property type="match status" value="1"/>
</dbReference>
<name>A0A9D2EH30_9MICO</name>
<accession>A0A9D2EH30</accession>
<evidence type="ECO:0000256" key="1">
    <source>
        <dbReference type="ARBA" id="ARBA00023015"/>
    </source>
</evidence>
<sequence>MTSPDRSTRDRLLDAFENLLVDHGPRAATLEAVAAEAGVSKGGLLYHFASKDDLVEGALQRLLELAHADVEQMRTSAAGPVQYYLETSVSEGSELDRALVAAARLAQENTARVRAVLTQVREAWLEALREELDDESLARTIQLIGDGLYFNDVSGMPDPDALEHVQTVLTRLGR</sequence>
<dbReference type="InterPro" id="IPR009057">
    <property type="entry name" value="Homeodomain-like_sf"/>
</dbReference>
<protein>
    <submittedName>
        <fullName evidence="6">TetR/AcrR family transcriptional regulator</fullName>
    </submittedName>
</protein>
<dbReference type="PANTHER" id="PTHR30055:SF234">
    <property type="entry name" value="HTH-TYPE TRANSCRIPTIONAL REGULATOR BETI"/>
    <property type="match status" value="1"/>
</dbReference>
<dbReference type="AlphaFoldDB" id="A0A9D2EH30"/>
<proteinExistence type="predicted"/>
<organism evidence="6 7">
    <name type="scientific">Candidatus Ruania gallistercoris</name>
    <dbReference type="NCBI Taxonomy" id="2838746"/>
    <lineage>
        <taxon>Bacteria</taxon>
        <taxon>Bacillati</taxon>
        <taxon>Actinomycetota</taxon>
        <taxon>Actinomycetes</taxon>
        <taxon>Micrococcales</taxon>
        <taxon>Ruaniaceae</taxon>
        <taxon>Ruania</taxon>
    </lineage>
</organism>
<comment type="caution">
    <text evidence="6">The sequence shown here is derived from an EMBL/GenBank/DDBJ whole genome shotgun (WGS) entry which is preliminary data.</text>
</comment>
<dbReference type="Pfam" id="PF00440">
    <property type="entry name" value="TetR_N"/>
    <property type="match status" value="1"/>
</dbReference>
<evidence type="ECO:0000259" key="5">
    <source>
        <dbReference type="PROSITE" id="PS50977"/>
    </source>
</evidence>
<dbReference type="Gene3D" id="1.10.357.10">
    <property type="entry name" value="Tetracycline Repressor, domain 2"/>
    <property type="match status" value="1"/>
</dbReference>
<dbReference type="InterPro" id="IPR050109">
    <property type="entry name" value="HTH-type_TetR-like_transc_reg"/>
</dbReference>
<dbReference type="InterPro" id="IPR001647">
    <property type="entry name" value="HTH_TetR"/>
</dbReference>
<reference evidence="6" key="1">
    <citation type="journal article" date="2021" name="PeerJ">
        <title>Extensive microbial diversity within the chicken gut microbiome revealed by metagenomics and culture.</title>
        <authorList>
            <person name="Gilroy R."/>
            <person name="Ravi A."/>
            <person name="Getino M."/>
            <person name="Pursley I."/>
            <person name="Horton D.L."/>
            <person name="Alikhan N.F."/>
            <person name="Baker D."/>
            <person name="Gharbi K."/>
            <person name="Hall N."/>
            <person name="Watson M."/>
            <person name="Adriaenssens E.M."/>
            <person name="Foster-Nyarko E."/>
            <person name="Jarju S."/>
            <person name="Secka A."/>
            <person name="Antonio M."/>
            <person name="Oren A."/>
            <person name="Chaudhuri R.R."/>
            <person name="La Ragione R."/>
            <person name="Hildebrand F."/>
            <person name="Pallen M.J."/>
        </authorList>
    </citation>
    <scope>NUCLEOTIDE SEQUENCE</scope>
    <source>
        <strain evidence="6">ChiGjej4B4-7305</strain>
    </source>
</reference>
<evidence type="ECO:0000313" key="7">
    <source>
        <dbReference type="Proteomes" id="UP000824037"/>
    </source>
</evidence>
<feature type="DNA-binding region" description="H-T-H motif" evidence="4">
    <location>
        <begin position="29"/>
        <end position="48"/>
    </location>
</feature>
<evidence type="ECO:0000256" key="4">
    <source>
        <dbReference type="PROSITE-ProRule" id="PRU00335"/>
    </source>
</evidence>
<dbReference type="PROSITE" id="PS50977">
    <property type="entry name" value="HTH_TETR_2"/>
    <property type="match status" value="1"/>
</dbReference>
<dbReference type="Proteomes" id="UP000824037">
    <property type="component" value="Unassembled WGS sequence"/>
</dbReference>
<dbReference type="Pfam" id="PF17937">
    <property type="entry name" value="TetR_C_28"/>
    <property type="match status" value="1"/>
</dbReference>
<keyword evidence="3" id="KW-0804">Transcription</keyword>
<feature type="domain" description="HTH tetR-type" evidence="5">
    <location>
        <begin position="6"/>
        <end position="66"/>
    </location>
</feature>
<evidence type="ECO:0000256" key="3">
    <source>
        <dbReference type="ARBA" id="ARBA00023163"/>
    </source>
</evidence>
<keyword evidence="2 4" id="KW-0238">DNA-binding</keyword>
<dbReference type="PRINTS" id="PR00455">
    <property type="entry name" value="HTHTETR"/>
</dbReference>
<dbReference type="GO" id="GO:0003700">
    <property type="term" value="F:DNA-binding transcription factor activity"/>
    <property type="evidence" value="ECO:0007669"/>
    <property type="project" value="TreeGrafter"/>
</dbReference>
<dbReference type="EMBL" id="DXBY01000280">
    <property type="protein sequence ID" value="HIZ37353.1"/>
    <property type="molecule type" value="Genomic_DNA"/>
</dbReference>
<evidence type="ECO:0000313" key="6">
    <source>
        <dbReference type="EMBL" id="HIZ37353.1"/>
    </source>
</evidence>
<gene>
    <name evidence="6" type="ORF">H9815_16370</name>
</gene>